<dbReference type="Gene3D" id="1.25.40.20">
    <property type="entry name" value="Ankyrin repeat-containing domain"/>
    <property type="match status" value="1"/>
</dbReference>
<gene>
    <name evidence="16" type="ORF">J3D65DRAFT_619579</name>
</gene>
<evidence type="ECO:0000313" key="16">
    <source>
        <dbReference type="EMBL" id="KAK7539718.1"/>
    </source>
</evidence>
<evidence type="ECO:0000259" key="15">
    <source>
        <dbReference type="Pfam" id="PF01529"/>
    </source>
</evidence>
<dbReference type="PROSITE" id="PS50216">
    <property type="entry name" value="DHHC"/>
    <property type="match status" value="1"/>
</dbReference>
<comment type="domain">
    <text evidence="13">The DHHC domain is required for palmitoyltransferase activity.</text>
</comment>
<dbReference type="GeneID" id="92032673"/>
<dbReference type="SMART" id="SM00248">
    <property type="entry name" value="ANK"/>
    <property type="match status" value="5"/>
</dbReference>
<sequence>MSSTPAAGDALTRTPSAGDQHELKDMAAQQPSLPVEEDVMQLARLGEIRAIQKLFDTGKYDATYRDEQGITPLHWAAINNHHALCHFLITSGADVNARGGDAVATPVLWAAKRCNYYIVALLLSRGADPLLTDDQGFNLLHSATLDGNVFQLVLLLHQDIPVDIPDAQGHTALMWAAYKGFPAVVEVLVRWGANVYARDDQGFTALHWALVKGSLGCIQKLIEYGSDRFAENNEGKTPAITAQDMNSVRQWHKALSDSGYNPDGSAKYFPLQSIIKDRRSFFNKFFFVWPFLMIIVGLYILSHAVVYVAIPLALGALYILQWSAQQLLRWAPSDMKHIHKTPYLSGVFAGTLFWVGVRYITHVLPWTFTSNPFTNIFFVIFFTATTYFYLLTMFTDPGYIPKSSSRAQQKAIIDELITTRKFDEQNFCVHCMVRRPLRSKHCKRCNRCLAKQDHHCPWVDNCVANNNHRHFVLYILFMEVGIILFDRIILSYLSLLPPISNSESLQCTFLAPSLCETLHKDPFTILLTIWTTIQLVWVSMLVIVQLLQIARAQTTFEAMRSHNHFGAPTPDPLTSFVTTGSTSPDAAQLDPLSSAEPSASSAPSANAPNGAPRPGGPGQQPPGQQRRGGGHNHVGCLAQWTRLLGLDTFMATALHGSNAPAVLAQRRENPYTRGCLTNCSDFWCDGVPLWRNRENGDAVLGRERINWTRVYDVPPRMTMRRRNGGAGGGGYEAVAGDEDEV</sequence>
<evidence type="ECO:0000256" key="9">
    <source>
        <dbReference type="ARBA" id="ARBA00023139"/>
    </source>
</evidence>
<dbReference type="EMBL" id="JBBPEH010000004">
    <property type="protein sequence ID" value="KAK7539718.1"/>
    <property type="molecule type" value="Genomic_DNA"/>
</dbReference>
<keyword evidence="17" id="KW-1185">Reference proteome</keyword>
<dbReference type="SUPFAM" id="SSF48403">
    <property type="entry name" value="Ankyrin repeat"/>
    <property type="match status" value="1"/>
</dbReference>
<feature type="repeat" description="ANK" evidence="12">
    <location>
        <begin position="168"/>
        <end position="200"/>
    </location>
</feature>
<feature type="transmembrane region" description="Helical" evidence="13">
    <location>
        <begin position="281"/>
        <end position="300"/>
    </location>
</feature>
<dbReference type="EC" id="2.3.1.225" evidence="13"/>
<feature type="region of interest" description="Disordered" evidence="14">
    <location>
        <begin position="721"/>
        <end position="741"/>
    </location>
</feature>
<feature type="compositionally biased region" description="Polar residues" evidence="14">
    <location>
        <begin position="575"/>
        <end position="585"/>
    </location>
</feature>
<feature type="domain" description="Palmitoyltransferase DHHC" evidence="15">
    <location>
        <begin position="422"/>
        <end position="561"/>
    </location>
</feature>
<feature type="region of interest" description="Disordered" evidence="14">
    <location>
        <begin position="1"/>
        <end position="21"/>
    </location>
</feature>
<keyword evidence="13" id="KW-0012">Acyltransferase</keyword>
<feature type="transmembrane region" description="Helical" evidence="13">
    <location>
        <begin position="343"/>
        <end position="361"/>
    </location>
</feature>
<feature type="transmembrane region" description="Helical" evidence="13">
    <location>
        <begin position="523"/>
        <end position="547"/>
    </location>
</feature>
<comment type="catalytic activity">
    <reaction evidence="11 13">
        <text>L-cysteinyl-[protein] + hexadecanoyl-CoA = S-hexadecanoyl-L-cysteinyl-[protein] + CoA</text>
        <dbReference type="Rhea" id="RHEA:36683"/>
        <dbReference type="Rhea" id="RHEA-COMP:10131"/>
        <dbReference type="Rhea" id="RHEA-COMP:11032"/>
        <dbReference type="ChEBI" id="CHEBI:29950"/>
        <dbReference type="ChEBI" id="CHEBI:57287"/>
        <dbReference type="ChEBI" id="CHEBI:57379"/>
        <dbReference type="ChEBI" id="CHEBI:74151"/>
        <dbReference type="EC" id="2.3.1.225"/>
    </reaction>
</comment>
<dbReference type="PROSITE" id="PS50297">
    <property type="entry name" value="ANK_REP_REGION"/>
    <property type="match status" value="3"/>
</dbReference>
<comment type="subcellular location">
    <subcellularLocation>
        <location evidence="2">Early endosome membrane</location>
        <topology evidence="2">Multi-pass membrane protein</topology>
    </subcellularLocation>
</comment>
<protein>
    <recommendedName>
        <fullName evidence="13">Palmitoyltransferase</fullName>
        <ecNumber evidence="13">2.3.1.225</ecNumber>
    </recommendedName>
</protein>
<dbReference type="Proteomes" id="UP001360953">
    <property type="component" value="Unassembled WGS sequence"/>
</dbReference>
<evidence type="ECO:0000313" key="17">
    <source>
        <dbReference type="Proteomes" id="UP001360953"/>
    </source>
</evidence>
<evidence type="ECO:0000256" key="6">
    <source>
        <dbReference type="ARBA" id="ARBA00022989"/>
    </source>
</evidence>
<feature type="repeat" description="ANK" evidence="12">
    <location>
        <begin position="201"/>
        <end position="233"/>
    </location>
</feature>
<feature type="region of interest" description="Disordered" evidence="14">
    <location>
        <begin position="563"/>
        <end position="632"/>
    </location>
</feature>
<feature type="transmembrane region" description="Helical" evidence="13">
    <location>
        <begin position="373"/>
        <end position="394"/>
    </location>
</feature>
<feature type="transmembrane region" description="Helical" evidence="13">
    <location>
        <begin position="471"/>
        <end position="495"/>
    </location>
</feature>
<dbReference type="InterPro" id="IPR002110">
    <property type="entry name" value="Ankyrin_rpt"/>
</dbReference>
<keyword evidence="13" id="KW-0808">Transferase</keyword>
<keyword evidence="5" id="KW-0677">Repeat</keyword>
<evidence type="ECO:0000256" key="5">
    <source>
        <dbReference type="ARBA" id="ARBA00022737"/>
    </source>
</evidence>
<dbReference type="PANTHER" id="PTHR24161:SF85">
    <property type="entry name" value="PALMITOYLTRANSFERASE HIP14"/>
    <property type="match status" value="1"/>
</dbReference>
<comment type="function">
    <text evidence="1">Palmitoyltransferase specific for casein kinase 1.</text>
</comment>
<accession>A0ABR1LYM6</accession>
<evidence type="ECO:0000256" key="12">
    <source>
        <dbReference type="PROSITE-ProRule" id="PRU00023"/>
    </source>
</evidence>
<dbReference type="InterPro" id="IPR001594">
    <property type="entry name" value="Palmitoyltrfase_DHHC"/>
</dbReference>
<keyword evidence="6 13" id="KW-1133">Transmembrane helix</keyword>
<evidence type="ECO:0000256" key="13">
    <source>
        <dbReference type="RuleBase" id="RU079119"/>
    </source>
</evidence>
<evidence type="ECO:0000256" key="11">
    <source>
        <dbReference type="ARBA" id="ARBA00048048"/>
    </source>
</evidence>
<feature type="compositionally biased region" description="Low complexity" evidence="14">
    <location>
        <begin position="593"/>
        <end position="612"/>
    </location>
</feature>
<dbReference type="Pfam" id="PF00023">
    <property type="entry name" value="Ank"/>
    <property type="match status" value="2"/>
</dbReference>
<dbReference type="Pfam" id="PF12796">
    <property type="entry name" value="Ank_2"/>
    <property type="match status" value="1"/>
</dbReference>
<evidence type="ECO:0000256" key="2">
    <source>
        <dbReference type="ARBA" id="ARBA00004520"/>
    </source>
</evidence>
<feature type="repeat" description="ANK" evidence="12">
    <location>
        <begin position="68"/>
        <end position="100"/>
    </location>
</feature>
<dbReference type="RefSeq" id="XP_066656989.1">
    <property type="nucleotide sequence ID" value="XM_066799767.1"/>
</dbReference>
<comment type="caution">
    <text evidence="16">The sequence shown here is derived from an EMBL/GenBank/DDBJ whole genome shotgun (WGS) entry which is preliminary data.</text>
</comment>
<evidence type="ECO:0000256" key="14">
    <source>
        <dbReference type="SAM" id="MobiDB-lite"/>
    </source>
</evidence>
<dbReference type="InterPro" id="IPR036770">
    <property type="entry name" value="Ankyrin_rpt-contain_sf"/>
</dbReference>
<evidence type="ECO:0000256" key="1">
    <source>
        <dbReference type="ARBA" id="ARBA00002100"/>
    </source>
</evidence>
<name>A0ABR1LYM6_9PEZI</name>
<keyword evidence="7 12" id="KW-0040">ANK repeat</keyword>
<dbReference type="PROSITE" id="PS50088">
    <property type="entry name" value="ANK_REPEAT"/>
    <property type="match status" value="3"/>
</dbReference>
<evidence type="ECO:0000256" key="7">
    <source>
        <dbReference type="ARBA" id="ARBA00023043"/>
    </source>
</evidence>
<dbReference type="PANTHER" id="PTHR24161">
    <property type="entry name" value="ANK_REP_REGION DOMAIN-CONTAINING PROTEIN-RELATED"/>
    <property type="match status" value="1"/>
</dbReference>
<keyword evidence="8 13" id="KW-0472">Membrane</keyword>
<organism evidence="16 17">
    <name type="scientific">Phyllosticta citribraziliensis</name>
    <dbReference type="NCBI Taxonomy" id="989973"/>
    <lineage>
        <taxon>Eukaryota</taxon>
        <taxon>Fungi</taxon>
        <taxon>Dikarya</taxon>
        <taxon>Ascomycota</taxon>
        <taxon>Pezizomycotina</taxon>
        <taxon>Dothideomycetes</taxon>
        <taxon>Dothideomycetes incertae sedis</taxon>
        <taxon>Botryosphaeriales</taxon>
        <taxon>Phyllostictaceae</taxon>
        <taxon>Phyllosticta</taxon>
    </lineage>
</organism>
<comment type="similarity">
    <text evidence="3">Belongs to the DHHC palmitoyltransferase family. AKR/ZDHHC17 subfamily.</text>
</comment>
<dbReference type="Pfam" id="PF01529">
    <property type="entry name" value="DHHC"/>
    <property type="match status" value="1"/>
</dbReference>
<evidence type="ECO:0000256" key="10">
    <source>
        <dbReference type="ARBA" id="ARBA00023288"/>
    </source>
</evidence>
<reference evidence="16 17" key="1">
    <citation type="submission" date="2024-04" db="EMBL/GenBank/DDBJ databases">
        <title>Phyllosticta paracitricarpa is synonymous to the EU quarantine fungus P. citricarpa based on phylogenomic analyses.</title>
        <authorList>
            <consortium name="Lawrence Berkeley National Laboratory"/>
            <person name="Van ingen-buijs V.A."/>
            <person name="Van westerhoven A.C."/>
            <person name="Haridas S."/>
            <person name="Skiadas P."/>
            <person name="Martin F."/>
            <person name="Groenewald J.Z."/>
            <person name="Crous P.W."/>
            <person name="Seidl M.F."/>
        </authorList>
    </citation>
    <scope>NUCLEOTIDE SEQUENCE [LARGE SCALE GENOMIC DNA]</scope>
    <source>
        <strain evidence="16 17">CPC 17464</strain>
    </source>
</reference>
<keyword evidence="4 13" id="KW-0812">Transmembrane</keyword>
<proteinExistence type="inferred from homology"/>
<evidence type="ECO:0000256" key="3">
    <source>
        <dbReference type="ARBA" id="ARBA00010104"/>
    </source>
</evidence>
<keyword evidence="9" id="KW-0564">Palmitate</keyword>
<evidence type="ECO:0000256" key="8">
    <source>
        <dbReference type="ARBA" id="ARBA00023136"/>
    </source>
</evidence>
<keyword evidence="10" id="KW-0449">Lipoprotein</keyword>
<evidence type="ECO:0000256" key="4">
    <source>
        <dbReference type="ARBA" id="ARBA00022692"/>
    </source>
</evidence>